<keyword evidence="2" id="KW-1185">Reference proteome</keyword>
<name>A0A2G9TB97_TELCI</name>
<accession>A0A2G9TB97</accession>
<organism evidence="1 2">
    <name type="scientific">Teladorsagia circumcincta</name>
    <name type="common">Brown stomach worm</name>
    <name type="synonym">Ostertagia circumcincta</name>
    <dbReference type="NCBI Taxonomy" id="45464"/>
    <lineage>
        <taxon>Eukaryota</taxon>
        <taxon>Metazoa</taxon>
        <taxon>Ecdysozoa</taxon>
        <taxon>Nematoda</taxon>
        <taxon>Chromadorea</taxon>
        <taxon>Rhabditida</taxon>
        <taxon>Rhabditina</taxon>
        <taxon>Rhabditomorpha</taxon>
        <taxon>Strongyloidea</taxon>
        <taxon>Trichostrongylidae</taxon>
        <taxon>Teladorsagia</taxon>
    </lineage>
</organism>
<protein>
    <submittedName>
        <fullName evidence="1">Uncharacterized protein</fullName>
    </submittedName>
</protein>
<sequence length="195" mass="22721">HHYLVFQVHWKVNATHCSSGDYKDEKSFIIPTLDVVLFNKTTRLILDRRQYSAGHGRNRWAYVKYKGPEADPKKVGVGAYILVSRQTDRENENPITNGRVKKEVENAARTGTGSDFSKMYHEHPFTYGLIISYVVWTTKDTWTTEELYRYMASSCADDNKCMANEGYFQLNDITGEWIPIYYDPQNTDFYSNKCR</sequence>
<evidence type="ECO:0000313" key="2">
    <source>
        <dbReference type="Proteomes" id="UP000230423"/>
    </source>
</evidence>
<proteinExistence type="predicted"/>
<evidence type="ECO:0000313" key="1">
    <source>
        <dbReference type="EMBL" id="PIO55246.1"/>
    </source>
</evidence>
<gene>
    <name evidence="1" type="ORF">TELCIR_23368</name>
</gene>
<reference evidence="1 2" key="1">
    <citation type="submission" date="2015-09" db="EMBL/GenBank/DDBJ databases">
        <title>Draft genome of the parasitic nematode Teladorsagia circumcincta isolate WARC Sus (inbred).</title>
        <authorList>
            <person name="Mitreva M."/>
        </authorList>
    </citation>
    <scope>NUCLEOTIDE SEQUENCE [LARGE SCALE GENOMIC DNA]</scope>
    <source>
        <strain evidence="1 2">S</strain>
    </source>
</reference>
<dbReference type="EMBL" id="KZ387647">
    <property type="protein sequence ID" value="PIO55246.1"/>
    <property type="molecule type" value="Genomic_DNA"/>
</dbReference>
<feature type="non-terminal residue" evidence="1">
    <location>
        <position position="1"/>
    </location>
</feature>
<dbReference type="AlphaFoldDB" id="A0A2G9TB97"/>
<dbReference type="Proteomes" id="UP000230423">
    <property type="component" value="Unassembled WGS sequence"/>
</dbReference>